<dbReference type="InterPro" id="IPR036305">
    <property type="entry name" value="RGS_sf"/>
</dbReference>
<feature type="compositionally biased region" description="Polar residues" evidence="1">
    <location>
        <begin position="205"/>
        <end position="214"/>
    </location>
</feature>
<reference evidence="2" key="1">
    <citation type="submission" date="2020-08" db="EMBL/GenBank/DDBJ databases">
        <authorList>
            <person name="Shumante A."/>
            <person name="Zimin A.V."/>
            <person name="Puiu D."/>
            <person name="Salzberg S.L."/>
        </authorList>
    </citation>
    <scope>NUCLEOTIDE SEQUENCE</scope>
    <source>
        <strain evidence="2">WC2-LM</strain>
        <tissue evidence="2">Liver</tissue>
    </source>
</reference>
<evidence type="ECO:0000313" key="3">
    <source>
        <dbReference type="Proteomes" id="UP000662637"/>
    </source>
</evidence>
<feature type="region of interest" description="Disordered" evidence="1">
    <location>
        <begin position="193"/>
        <end position="214"/>
    </location>
</feature>
<evidence type="ECO:0000256" key="1">
    <source>
        <dbReference type="SAM" id="MobiDB-lite"/>
    </source>
</evidence>
<proteinExistence type="predicted"/>
<dbReference type="InterPro" id="IPR053282">
    <property type="entry name" value="RGS_domain-containing"/>
</dbReference>
<sequence>MRWKTADQWLLEKCIGGVRGMWRFCSYLKGSAGEELVDFWILAEKILSIDEMDLKMRDYYLSLLLMLKAYHLQPGSRVVKLCNVNINSLLNLSIWHPTTRRETLSHMQKVALFKVQSYWLPSFYTHAKVAMASEEACQGLMQEYETRLYSVCYTHAGELPLNMSIRKSFHCQKQYSSKKARRRMWHMAETDSRFLETSPKPDSRTMPTQEMSSQKMVTQMSSLTVASSKESIISSLENDDPCAKKFTMKKSKGHLLMEGLFETKFSTPIINYSSQMTIHKAMRKSFPLGYTYWALCADIHAGSPFRHYLKKMKLKVERQLLELWQDLHHFLRVLMNNRNNGNAIFRHMLGHRICELYLNEQLGPCLPLKSQTIQGLKKLLSSGDVTPWIPKAQREICKTQTRFIKNRCHKRKSISKEENILLYKRIQKSLELTQALANMEKMDSMQWPNVATENLRQAGSLQVELQSPVFLEDDGSEGEDNSDDAHRRTVALSTGLNGAVQKNSVQLDEL</sequence>
<dbReference type="PANTHER" id="PTHR47079">
    <property type="entry name" value="REGULATOR OF G-PROTEIN SIGNALING PROTEIN-LIKE"/>
    <property type="match status" value="1"/>
</dbReference>
<comment type="caution">
    <text evidence="2">The sequence shown here is derived from an EMBL/GenBank/DDBJ whole genome shotgun (WGS) entry which is preliminary data.</text>
</comment>
<evidence type="ECO:0008006" key="4">
    <source>
        <dbReference type="Google" id="ProtNLM"/>
    </source>
</evidence>
<accession>A0A834UIU4</accession>
<dbReference type="EMBL" id="WJEC01008809">
    <property type="protein sequence ID" value="KAF7459957.1"/>
    <property type="molecule type" value="Genomic_DNA"/>
</dbReference>
<name>A0A834UIU4_MARMO</name>
<gene>
    <name evidence="2" type="ORF">GHT09_019947</name>
</gene>
<protein>
    <recommendedName>
        <fullName evidence="4">RGS domain-containing protein</fullName>
    </recommendedName>
</protein>
<dbReference type="Proteomes" id="UP000662637">
    <property type="component" value="Unassembled WGS sequence"/>
</dbReference>
<evidence type="ECO:0000313" key="2">
    <source>
        <dbReference type="EMBL" id="KAF7459957.1"/>
    </source>
</evidence>
<organism evidence="2 3">
    <name type="scientific">Marmota monax</name>
    <name type="common">Woodchuck</name>
    <dbReference type="NCBI Taxonomy" id="9995"/>
    <lineage>
        <taxon>Eukaryota</taxon>
        <taxon>Metazoa</taxon>
        <taxon>Chordata</taxon>
        <taxon>Craniata</taxon>
        <taxon>Vertebrata</taxon>
        <taxon>Euteleostomi</taxon>
        <taxon>Mammalia</taxon>
        <taxon>Eutheria</taxon>
        <taxon>Euarchontoglires</taxon>
        <taxon>Glires</taxon>
        <taxon>Rodentia</taxon>
        <taxon>Sciuromorpha</taxon>
        <taxon>Sciuridae</taxon>
        <taxon>Xerinae</taxon>
        <taxon>Marmotini</taxon>
        <taxon>Marmota</taxon>
    </lineage>
</organism>
<dbReference type="SUPFAM" id="SSF48097">
    <property type="entry name" value="Regulator of G-protein signaling, RGS"/>
    <property type="match status" value="1"/>
</dbReference>
<dbReference type="PANTHER" id="PTHR47079:SF1">
    <property type="entry name" value="REGULATOR OF G-PROTEIN SIGNALING PROTEIN-LIKE"/>
    <property type="match status" value="1"/>
</dbReference>
<dbReference type="AlphaFoldDB" id="A0A834UIU4"/>
<feature type="compositionally biased region" description="Basic and acidic residues" evidence="1">
    <location>
        <begin position="193"/>
        <end position="203"/>
    </location>
</feature>